<sequence length="153" mass="17832">MPVIVENDAIMYIFTKEPTEETINNISNWKSADSLSIEVLTYDEYRQKKSEGTLNPGVYYYIIEDEVDLKEIPSINKYMDENGYVSAENLKAYQDAVDIWYADAYKLHRQYMSALWGVEMEKKLNNKVDKTDYNYLKTVVDEIKNSSPDPAKI</sequence>
<accession>A0A8S5RAT7</accession>
<reference evidence="1" key="1">
    <citation type="journal article" date="2021" name="Proc. Natl. Acad. Sci. U.S.A.">
        <title>A Catalog of Tens of Thousands of Viruses from Human Metagenomes Reveals Hidden Associations with Chronic Diseases.</title>
        <authorList>
            <person name="Tisza M.J."/>
            <person name="Buck C.B."/>
        </authorList>
    </citation>
    <scope>NUCLEOTIDE SEQUENCE</scope>
    <source>
        <strain evidence="1">CtQcs9</strain>
    </source>
</reference>
<protein>
    <submittedName>
        <fullName evidence="1">Uncharacterized protein</fullName>
    </submittedName>
</protein>
<dbReference type="EMBL" id="BK059082">
    <property type="protein sequence ID" value="DAE28165.1"/>
    <property type="molecule type" value="Genomic_DNA"/>
</dbReference>
<proteinExistence type="predicted"/>
<evidence type="ECO:0000313" key="1">
    <source>
        <dbReference type="EMBL" id="DAE28165.1"/>
    </source>
</evidence>
<organism evidence="1">
    <name type="scientific">virus sp. ctQcs9</name>
    <dbReference type="NCBI Taxonomy" id="2825816"/>
    <lineage>
        <taxon>Viruses</taxon>
    </lineage>
</organism>
<name>A0A8S5RAT7_9VIRU</name>